<reference evidence="1 2" key="1">
    <citation type="submission" date="2024-03" db="EMBL/GenBank/DDBJ databases">
        <title>Pseudoalteromonas qingdaonensis sp. nov., isolated from the intestines of marine benthic organisms.</title>
        <authorList>
            <person name="Lin X."/>
            <person name="Fang S."/>
            <person name="Hu X."/>
        </authorList>
    </citation>
    <scope>NUCLEOTIDE SEQUENCE [LARGE SCALE GENOMIC DNA]</scope>
    <source>
        <strain evidence="1 2">YIC-827</strain>
    </source>
</reference>
<dbReference type="RefSeq" id="WP_342677760.1">
    <property type="nucleotide sequence ID" value="NZ_JBCGCU010000006.1"/>
</dbReference>
<dbReference type="EMBL" id="JBCGCU010000006">
    <property type="protein sequence ID" value="MEM0515260.1"/>
    <property type="molecule type" value="Genomic_DNA"/>
</dbReference>
<dbReference type="InterPro" id="IPR021390">
    <property type="entry name" value="DUF3025"/>
</dbReference>
<evidence type="ECO:0000313" key="2">
    <source>
        <dbReference type="Proteomes" id="UP001447008"/>
    </source>
</evidence>
<name>A0ABU9MW36_9GAMM</name>
<evidence type="ECO:0000313" key="1">
    <source>
        <dbReference type="EMBL" id="MEM0515260.1"/>
    </source>
</evidence>
<comment type="caution">
    <text evidence="1">The sequence shown here is derived from an EMBL/GenBank/DDBJ whole genome shotgun (WGS) entry which is preliminary data.</text>
</comment>
<dbReference type="Proteomes" id="UP001447008">
    <property type="component" value="Unassembled WGS sequence"/>
</dbReference>
<protein>
    <submittedName>
        <fullName evidence="1">DUF3025 domain-containing protein</fullName>
    </submittedName>
</protein>
<gene>
    <name evidence="1" type="ORF">WCN91_07425</name>
</gene>
<accession>A0ABU9MW36</accession>
<proteinExistence type="predicted"/>
<dbReference type="Pfam" id="PF11227">
    <property type="entry name" value="DUF3025"/>
    <property type="match status" value="1"/>
</dbReference>
<keyword evidence="2" id="KW-1185">Reference proteome</keyword>
<organism evidence="1 2">
    <name type="scientific">Pseudoalteromonas qingdaonensis</name>
    <dbReference type="NCBI Taxonomy" id="3131913"/>
    <lineage>
        <taxon>Bacteria</taxon>
        <taxon>Pseudomonadati</taxon>
        <taxon>Pseudomonadota</taxon>
        <taxon>Gammaproteobacteria</taxon>
        <taxon>Alteromonadales</taxon>
        <taxon>Pseudoalteromonadaceae</taxon>
        <taxon>Pseudoalteromonas</taxon>
    </lineage>
</organism>
<sequence>MKRFTPFEHWQTTCLQSGAFAHLNTLFALDQYKDWPTLDELNRHTIINANNQPLQFIDNAEFEQDGRYYESFIYETGKVPTRQHNWHDLFGAFMWHLFPKTKALLNRLHIDEMAAQQGTQRSKMRNALTLFDECAVILAVTDTSWIEAFREHQWHEVFVTRREQWQSEIRVYTFGHANYEMLTQPFIGLTGKALFVPVSPDIFCKDLVSQYNYLDERLYEMIAIDRVLADNSAMSPLPLLGVPHWYEDNNNADFYVNTDYFRPKRRKNNK</sequence>